<dbReference type="eggNOG" id="ENOG5032S6N">
    <property type="taxonomic scope" value="Bacteria"/>
</dbReference>
<dbReference type="InterPro" id="IPR021725">
    <property type="entry name" value="Cdd1"/>
</dbReference>
<dbReference type="OrthoDB" id="7173324at2"/>
<reference evidence="1 2" key="1">
    <citation type="journal article" date="2014" name="Proc. Natl. Acad. Sci. U.S.A.">
        <title>Functional type 2 photosynthetic reaction centers found in the rare bacterial phylum Gemmatimonadetes.</title>
        <authorList>
            <person name="Zeng Y."/>
            <person name="Feng F."/>
            <person name="Medova H."/>
            <person name="Dean J."/>
            <person name="Koblizek M."/>
        </authorList>
    </citation>
    <scope>NUCLEOTIDE SEQUENCE [LARGE SCALE GENOMIC DNA]</scope>
    <source>
        <strain evidence="1 2">AP64</strain>
    </source>
</reference>
<dbReference type="AlphaFoldDB" id="A0A143BFG9"/>
<dbReference type="KEGG" id="gph:GEMMAAP_00655"/>
<keyword evidence="2" id="KW-1185">Reference proteome</keyword>
<organism evidence="1 2">
    <name type="scientific">Gemmatimonas phototrophica</name>
    <dbReference type="NCBI Taxonomy" id="1379270"/>
    <lineage>
        <taxon>Bacteria</taxon>
        <taxon>Pseudomonadati</taxon>
        <taxon>Gemmatimonadota</taxon>
        <taxon>Gemmatimonadia</taxon>
        <taxon>Gemmatimonadales</taxon>
        <taxon>Gemmatimonadaceae</taxon>
        <taxon>Gemmatimonas</taxon>
    </lineage>
</organism>
<gene>
    <name evidence="1" type="ORF">GEMMAAP_00655</name>
</gene>
<dbReference type="Proteomes" id="UP000076404">
    <property type="component" value="Chromosome"/>
</dbReference>
<dbReference type="RefSeq" id="WP_026849026.1">
    <property type="nucleotide sequence ID" value="NZ_CP011454.1"/>
</dbReference>
<dbReference type="Pfam" id="PF11731">
    <property type="entry name" value="Cdd1"/>
    <property type="match status" value="1"/>
</dbReference>
<evidence type="ECO:0000313" key="1">
    <source>
        <dbReference type="EMBL" id="AMW03757.1"/>
    </source>
</evidence>
<reference evidence="1 2" key="2">
    <citation type="journal article" date="2016" name="Environ. Microbiol. Rep.">
        <title>Metagenomic evidence for the presence of phototrophic Gemmatimonadetes bacteria in diverse environments.</title>
        <authorList>
            <person name="Zeng Y."/>
            <person name="Baumbach J."/>
            <person name="Barbosa E.G."/>
            <person name="Azevedo V."/>
            <person name="Zhang C."/>
            <person name="Koblizek M."/>
        </authorList>
    </citation>
    <scope>NUCLEOTIDE SEQUENCE [LARGE SCALE GENOMIC DNA]</scope>
    <source>
        <strain evidence="1 2">AP64</strain>
    </source>
</reference>
<evidence type="ECO:0000313" key="2">
    <source>
        <dbReference type="Proteomes" id="UP000076404"/>
    </source>
</evidence>
<accession>A0A143BFG9</accession>
<sequence>MHPAKVVRTRLHTFTDLPNIGPAMAGDFAALGYTHPQQLAGLDPFALYQALSAHTGTRQDPCVLDVFISVTRFLAGEAPQPWWAYTAERKRLYP</sequence>
<name>A0A143BFG9_9BACT</name>
<protein>
    <submittedName>
        <fullName evidence="1">Mitomycin resistance protein</fullName>
    </submittedName>
</protein>
<proteinExistence type="predicted"/>
<dbReference type="EMBL" id="CP011454">
    <property type="protein sequence ID" value="AMW03757.1"/>
    <property type="molecule type" value="Genomic_DNA"/>
</dbReference>